<dbReference type="Proteomes" id="UP000823388">
    <property type="component" value="Chromosome 4N"/>
</dbReference>
<proteinExistence type="predicted"/>
<name>A0A8T0TI90_PANVG</name>
<evidence type="ECO:0000259" key="1">
    <source>
        <dbReference type="Pfam" id="PF13966"/>
    </source>
</evidence>
<keyword evidence="3" id="KW-1185">Reference proteome</keyword>
<evidence type="ECO:0000313" key="2">
    <source>
        <dbReference type="EMBL" id="KAG2608664.1"/>
    </source>
</evidence>
<dbReference type="InterPro" id="IPR026960">
    <property type="entry name" value="RVT-Znf"/>
</dbReference>
<comment type="caution">
    <text evidence="2">The sequence shown here is derived from an EMBL/GenBank/DDBJ whole genome shotgun (WGS) entry which is preliminary data.</text>
</comment>
<dbReference type="EMBL" id="CM029044">
    <property type="protein sequence ID" value="KAG2608664.1"/>
    <property type="molecule type" value="Genomic_DNA"/>
</dbReference>
<organism evidence="2 3">
    <name type="scientific">Panicum virgatum</name>
    <name type="common">Blackwell switchgrass</name>
    <dbReference type="NCBI Taxonomy" id="38727"/>
    <lineage>
        <taxon>Eukaryota</taxon>
        <taxon>Viridiplantae</taxon>
        <taxon>Streptophyta</taxon>
        <taxon>Embryophyta</taxon>
        <taxon>Tracheophyta</taxon>
        <taxon>Spermatophyta</taxon>
        <taxon>Magnoliopsida</taxon>
        <taxon>Liliopsida</taxon>
        <taxon>Poales</taxon>
        <taxon>Poaceae</taxon>
        <taxon>PACMAD clade</taxon>
        <taxon>Panicoideae</taxon>
        <taxon>Panicodae</taxon>
        <taxon>Paniceae</taxon>
        <taxon>Panicinae</taxon>
        <taxon>Panicum</taxon>
        <taxon>Panicum sect. Hiantes</taxon>
    </lineage>
</organism>
<accession>A0A8T0TI90</accession>
<sequence length="135" mass="15800">MLRGWPNSYFCPLCYRNLETAFHLVAECPFSKQVWTVVANWANCPSLSPHNWTGVLDLQYWFRDLTSASTQQRRGLLTLVLLVIWSLCKERNNRIFKHEELTVPRFTALLRDEVRTWIFAGAKHLETIVGSIFNE</sequence>
<gene>
    <name evidence="2" type="ORF">PVAP13_4NG339025</name>
</gene>
<protein>
    <recommendedName>
        <fullName evidence="1">Reverse transcriptase zinc-binding domain-containing protein</fullName>
    </recommendedName>
</protein>
<feature type="domain" description="Reverse transcriptase zinc-binding" evidence="1">
    <location>
        <begin position="3"/>
        <end position="35"/>
    </location>
</feature>
<evidence type="ECO:0000313" key="3">
    <source>
        <dbReference type="Proteomes" id="UP000823388"/>
    </source>
</evidence>
<dbReference type="Pfam" id="PF13966">
    <property type="entry name" value="zf-RVT"/>
    <property type="match status" value="1"/>
</dbReference>
<reference evidence="2" key="1">
    <citation type="submission" date="2020-05" db="EMBL/GenBank/DDBJ databases">
        <title>WGS assembly of Panicum virgatum.</title>
        <authorList>
            <person name="Lovell J.T."/>
            <person name="Jenkins J."/>
            <person name="Shu S."/>
            <person name="Juenger T.E."/>
            <person name="Schmutz J."/>
        </authorList>
    </citation>
    <scope>NUCLEOTIDE SEQUENCE</scope>
    <source>
        <strain evidence="2">AP13</strain>
    </source>
</reference>
<dbReference type="AlphaFoldDB" id="A0A8T0TI90"/>